<protein>
    <recommendedName>
        <fullName evidence="2 8">Transcription elongation factor GreA</fullName>
    </recommendedName>
    <alternativeName>
        <fullName evidence="7 8">Transcript cleavage factor GreA</fullName>
    </alternativeName>
</protein>
<dbReference type="NCBIfam" id="TIGR01462">
    <property type="entry name" value="greA"/>
    <property type="match status" value="1"/>
</dbReference>
<dbReference type="Gene3D" id="3.10.50.30">
    <property type="entry name" value="Transcription elongation factor, GreA/GreB, C-terminal domain"/>
    <property type="match status" value="1"/>
</dbReference>
<dbReference type="FunFam" id="3.10.50.30:FF:000001">
    <property type="entry name" value="Transcription elongation factor GreA"/>
    <property type="match status" value="1"/>
</dbReference>
<dbReference type="InterPro" id="IPR001437">
    <property type="entry name" value="Tscrpt_elong_fac_GreA/B_C"/>
</dbReference>
<name>A0A1F7U6U3_9BACT</name>
<proteinExistence type="inferred from homology"/>
<evidence type="ECO:0000259" key="11">
    <source>
        <dbReference type="Pfam" id="PF03449"/>
    </source>
</evidence>
<sequence length="156" mass="17376">MSGLQDKPFYVSAEGLEKMKEELKFLKTEKRRELTERIEKAKELGDLRENADYQEAKEELSMVEGRILEIESSQKRAVVIEKRQSDMVALGSVVTVVVNGREKIFSVVGSHEANPLEGRISNESPLGKVLLGKKVGDTAEVQAPSGSVRYEIKAVK</sequence>
<organism evidence="12 13">
    <name type="scientific">Candidatus Uhrbacteria bacterium RIFCSPHIGHO2_02_FULL_60_10</name>
    <dbReference type="NCBI Taxonomy" id="1802392"/>
    <lineage>
        <taxon>Bacteria</taxon>
        <taxon>Candidatus Uhriibacteriota</taxon>
    </lineage>
</organism>
<dbReference type="InterPro" id="IPR006359">
    <property type="entry name" value="Tscrpt_elong_fac_GreA"/>
</dbReference>
<dbReference type="InterPro" id="IPR036805">
    <property type="entry name" value="Tscrpt_elong_fac_GreA/B_N_sf"/>
</dbReference>
<dbReference type="SUPFAM" id="SSF54534">
    <property type="entry name" value="FKBP-like"/>
    <property type="match status" value="1"/>
</dbReference>
<dbReference type="PANTHER" id="PTHR30437:SF4">
    <property type="entry name" value="TRANSCRIPTION ELONGATION FACTOR GREA"/>
    <property type="match status" value="1"/>
</dbReference>
<feature type="domain" description="Transcription elongation factor GreA/GreB C-terminal" evidence="10">
    <location>
        <begin position="84"/>
        <end position="156"/>
    </location>
</feature>
<dbReference type="PROSITE" id="PS00829">
    <property type="entry name" value="GREAB_1"/>
    <property type="match status" value="1"/>
</dbReference>
<dbReference type="Gene3D" id="1.10.287.180">
    <property type="entry name" value="Transcription elongation factor, GreA/GreB, N-terminal domain"/>
    <property type="match status" value="1"/>
</dbReference>
<gene>
    <name evidence="8" type="primary">greA</name>
    <name evidence="12" type="ORF">A3C96_00130</name>
</gene>
<keyword evidence="4 8" id="KW-0238">DNA-binding</keyword>
<evidence type="ECO:0000256" key="6">
    <source>
        <dbReference type="ARBA" id="ARBA00024916"/>
    </source>
</evidence>
<dbReference type="NCBIfam" id="NF001263">
    <property type="entry name" value="PRK00226.1-4"/>
    <property type="match status" value="1"/>
</dbReference>
<accession>A0A1F7U6U3</accession>
<dbReference type="FunFam" id="1.10.287.180:FF:000001">
    <property type="entry name" value="Transcription elongation factor GreA"/>
    <property type="match status" value="1"/>
</dbReference>
<comment type="similarity">
    <text evidence="1 8 9">Belongs to the GreA/GreB family.</text>
</comment>
<evidence type="ECO:0000313" key="13">
    <source>
        <dbReference type="Proteomes" id="UP000177088"/>
    </source>
</evidence>
<comment type="function">
    <text evidence="6 8 9">Necessary for efficient RNA polymerase transcription elongation past template-encoded arresting sites. The arresting sites in DNA have the property of trapping a certain fraction of elongating RNA polymerases that pass through, resulting in locked ternary complexes. Cleavage of the nascent transcript by cleavage factors such as GreA or GreB allows the resumption of elongation from the new 3'terminus. GreA releases sequences of 2 to 3 nucleotides.</text>
</comment>
<dbReference type="InterPro" id="IPR023459">
    <property type="entry name" value="Tscrpt_elong_fac_GreA/B_fam"/>
</dbReference>
<dbReference type="EMBL" id="MGEA01000040">
    <property type="protein sequence ID" value="OGL73973.1"/>
    <property type="molecule type" value="Genomic_DNA"/>
</dbReference>
<evidence type="ECO:0000256" key="4">
    <source>
        <dbReference type="ARBA" id="ARBA00023125"/>
    </source>
</evidence>
<dbReference type="HAMAP" id="MF_00105">
    <property type="entry name" value="GreA_GreB"/>
    <property type="match status" value="1"/>
</dbReference>
<feature type="coiled-coil region" evidence="8">
    <location>
        <begin position="16"/>
        <end position="73"/>
    </location>
</feature>
<dbReference type="SUPFAM" id="SSF46557">
    <property type="entry name" value="GreA transcript cleavage protein, N-terminal domain"/>
    <property type="match status" value="1"/>
</dbReference>
<dbReference type="Pfam" id="PF01272">
    <property type="entry name" value="GreA_GreB"/>
    <property type="match status" value="1"/>
</dbReference>
<comment type="caution">
    <text evidence="12">The sequence shown here is derived from an EMBL/GenBank/DDBJ whole genome shotgun (WGS) entry which is preliminary data.</text>
</comment>
<dbReference type="InterPro" id="IPR022691">
    <property type="entry name" value="Tscrpt_elong_fac_GreA/B_N"/>
</dbReference>
<evidence type="ECO:0000256" key="8">
    <source>
        <dbReference type="HAMAP-Rule" id="MF_00105"/>
    </source>
</evidence>
<dbReference type="GO" id="GO:0070063">
    <property type="term" value="F:RNA polymerase binding"/>
    <property type="evidence" value="ECO:0007669"/>
    <property type="project" value="InterPro"/>
</dbReference>
<evidence type="ECO:0000256" key="3">
    <source>
        <dbReference type="ARBA" id="ARBA00023015"/>
    </source>
</evidence>
<feature type="domain" description="Transcription elongation factor GreA/GreB N-terminal" evidence="11">
    <location>
        <begin position="10"/>
        <end position="79"/>
    </location>
</feature>
<reference evidence="12 13" key="1">
    <citation type="journal article" date="2016" name="Nat. Commun.">
        <title>Thousands of microbial genomes shed light on interconnected biogeochemical processes in an aquifer system.</title>
        <authorList>
            <person name="Anantharaman K."/>
            <person name="Brown C.T."/>
            <person name="Hug L.A."/>
            <person name="Sharon I."/>
            <person name="Castelle C.J."/>
            <person name="Probst A.J."/>
            <person name="Thomas B.C."/>
            <person name="Singh A."/>
            <person name="Wilkins M.J."/>
            <person name="Karaoz U."/>
            <person name="Brodie E.L."/>
            <person name="Williams K.H."/>
            <person name="Hubbard S.S."/>
            <person name="Banfield J.F."/>
        </authorList>
    </citation>
    <scope>NUCLEOTIDE SEQUENCE [LARGE SCALE GENOMIC DNA]</scope>
</reference>
<dbReference type="InterPro" id="IPR018151">
    <property type="entry name" value="TF_GreA/GreB_CS"/>
</dbReference>
<dbReference type="PIRSF" id="PIRSF006092">
    <property type="entry name" value="GreA_GreB"/>
    <property type="match status" value="1"/>
</dbReference>
<evidence type="ECO:0000256" key="7">
    <source>
        <dbReference type="ARBA" id="ARBA00030776"/>
    </source>
</evidence>
<evidence type="ECO:0000313" key="12">
    <source>
        <dbReference type="EMBL" id="OGL73973.1"/>
    </source>
</evidence>
<keyword evidence="3 8" id="KW-0805">Transcription regulation</keyword>
<evidence type="ECO:0000259" key="10">
    <source>
        <dbReference type="Pfam" id="PF01272"/>
    </source>
</evidence>
<evidence type="ECO:0000256" key="2">
    <source>
        <dbReference type="ARBA" id="ARBA00013729"/>
    </source>
</evidence>
<keyword evidence="8" id="KW-0175">Coiled coil</keyword>
<dbReference type="InterPro" id="IPR036953">
    <property type="entry name" value="GreA/GreB_C_sf"/>
</dbReference>
<evidence type="ECO:0000256" key="5">
    <source>
        <dbReference type="ARBA" id="ARBA00023163"/>
    </source>
</evidence>
<dbReference type="GO" id="GO:0006354">
    <property type="term" value="P:DNA-templated transcription elongation"/>
    <property type="evidence" value="ECO:0007669"/>
    <property type="project" value="TreeGrafter"/>
</dbReference>
<dbReference type="Pfam" id="PF03449">
    <property type="entry name" value="GreA_GreB_N"/>
    <property type="match status" value="1"/>
</dbReference>
<dbReference type="Proteomes" id="UP000177088">
    <property type="component" value="Unassembled WGS sequence"/>
</dbReference>
<dbReference type="PANTHER" id="PTHR30437">
    <property type="entry name" value="TRANSCRIPTION ELONGATION FACTOR GREA"/>
    <property type="match status" value="1"/>
</dbReference>
<evidence type="ECO:0000256" key="1">
    <source>
        <dbReference type="ARBA" id="ARBA00008213"/>
    </source>
</evidence>
<dbReference type="GO" id="GO:0003677">
    <property type="term" value="F:DNA binding"/>
    <property type="evidence" value="ECO:0007669"/>
    <property type="project" value="UniProtKB-UniRule"/>
</dbReference>
<dbReference type="GO" id="GO:0032784">
    <property type="term" value="P:regulation of DNA-templated transcription elongation"/>
    <property type="evidence" value="ECO:0007669"/>
    <property type="project" value="UniProtKB-UniRule"/>
</dbReference>
<keyword evidence="5 8" id="KW-0804">Transcription</keyword>
<dbReference type="AlphaFoldDB" id="A0A1F7U6U3"/>
<evidence type="ECO:0000256" key="9">
    <source>
        <dbReference type="RuleBase" id="RU000556"/>
    </source>
</evidence>
<dbReference type="InterPro" id="IPR028624">
    <property type="entry name" value="Tscrpt_elong_fac_GreA/B"/>
</dbReference>